<dbReference type="EMBL" id="ANHY01000008">
    <property type="protein sequence ID" value="EKV30408.1"/>
    <property type="molecule type" value="Genomic_DNA"/>
</dbReference>
<proteinExistence type="predicted"/>
<reference evidence="3 4" key="1">
    <citation type="journal article" date="2013" name="Genome Announc.">
        <title>Draft Genome Sequence of an Alphaproteobacterium, Caenispirillum salinarum AK4(T), Isolated from a Solar Saltern.</title>
        <authorList>
            <person name="Khatri I."/>
            <person name="Singh A."/>
            <person name="Korpole S."/>
            <person name="Pinnaka A.K."/>
            <person name="Subramanian S."/>
        </authorList>
    </citation>
    <scope>NUCLEOTIDE SEQUENCE [LARGE SCALE GENOMIC DNA]</scope>
    <source>
        <strain evidence="3 4">AK4</strain>
    </source>
</reference>
<keyword evidence="1" id="KW-0812">Transmembrane</keyword>
<evidence type="ECO:0000313" key="3">
    <source>
        <dbReference type="EMBL" id="EKV30408.1"/>
    </source>
</evidence>
<comment type="caution">
    <text evidence="3">The sequence shown here is derived from an EMBL/GenBank/DDBJ whole genome shotgun (WGS) entry which is preliminary data.</text>
</comment>
<dbReference type="Proteomes" id="UP000009881">
    <property type="component" value="Unassembled WGS sequence"/>
</dbReference>
<evidence type="ECO:0000313" key="4">
    <source>
        <dbReference type="Proteomes" id="UP000009881"/>
    </source>
</evidence>
<keyword evidence="1" id="KW-0472">Membrane</keyword>
<protein>
    <recommendedName>
        <fullName evidence="2">Potassium channel domain-containing protein</fullName>
    </recommendedName>
</protein>
<gene>
    <name evidence="3" type="ORF">C882_4367</name>
</gene>
<dbReference type="AlphaFoldDB" id="K9HJ41"/>
<accession>K9HJ41</accession>
<feature type="transmembrane region" description="Helical" evidence="1">
    <location>
        <begin position="80"/>
        <end position="99"/>
    </location>
</feature>
<feature type="domain" description="Potassium channel" evidence="2">
    <location>
        <begin position="26"/>
        <end position="92"/>
    </location>
</feature>
<organism evidence="3 4">
    <name type="scientific">Caenispirillum salinarum AK4</name>
    <dbReference type="NCBI Taxonomy" id="1238182"/>
    <lineage>
        <taxon>Bacteria</taxon>
        <taxon>Pseudomonadati</taxon>
        <taxon>Pseudomonadota</taxon>
        <taxon>Alphaproteobacteria</taxon>
        <taxon>Rhodospirillales</taxon>
        <taxon>Novispirillaceae</taxon>
        <taxon>Caenispirillum</taxon>
    </lineage>
</organism>
<evidence type="ECO:0000259" key="2">
    <source>
        <dbReference type="Pfam" id="PF07885"/>
    </source>
</evidence>
<dbReference type="InterPro" id="IPR013099">
    <property type="entry name" value="K_chnl_dom"/>
</dbReference>
<dbReference type="SUPFAM" id="SSF81324">
    <property type="entry name" value="Voltage-gated potassium channels"/>
    <property type="match status" value="1"/>
</dbReference>
<dbReference type="Pfam" id="PF07885">
    <property type="entry name" value="Ion_trans_2"/>
    <property type="match status" value="1"/>
</dbReference>
<keyword evidence="4" id="KW-1185">Reference proteome</keyword>
<feature type="transmembrane region" description="Helical" evidence="1">
    <location>
        <begin position="50"/>
        <end position="68"/>
    </location>
</feature>
<name>K9HJ41_9PROT</name>
<keyword evidence="1" id="KW-1133">Transmembrane helix</keyword>
<sequence>MALVGLTVHDFSRHSLGLSLLSQTVLLIAVYFGTYYVYDPAHFDGAWSRALYFTIVTWTTLGYGDIAPPPGLELLAAMEALLGYVFLGLIVAWSSALIARS</sequence>
<evidence type="ECO:0000256" key="1">
    <source>
        <dbReference type="SAM" id="Phobius"/>
    </source>
</evidence>
<feature type="transmembrane region" description="Helical" evidence="1">
    <location>
        <begin position="20"/>
        <end position="38"/>
    </location>
</feature>
<dbReference type="Gene3D" id="1.10.287.70">
    <property type="match status" value="1"/>
</dbReference>